<keyword evidence="1" id="KW-0472">Membrane</keyword>
<comment type="caution">
    <text evidence="2">The sequence shown here is derived from an EMBL/GenBank/DDBJ whole genome shotgun (WGS) entry which is preliminary data.</text>
</comment>
<proteinExistence type="predicted"/>
<organism evidence="2 3">
    <name type="scientific">Capnocytophaga genosp. AHN8471</name>
    <dbReference type="NCBI Taxonomy" id="327574"/>
    <lineage>
        <taxon>Bacteria</taxon>
        <taxon>Pseudomonadati</taxon>
        <taxon>Bacteroidota</taxon>
        <taxon>Flavobacteriia</taxon>
        <taxon>Flavobacteriales</taxon>
        <taxon>Flavobacteriaceae</taxon>
        <taxon>Capnocytophaga</taxon>
    </lineage>
</organism>
<evidence type="ECO:0000256" key="1">
    <source>
        <dbReference type="SAM" id="Phobius"/>
    </source>
</evidence>
<reference evidence="2 3" key="1">
    <citation type="submission" date="2021-01" db="EMBL/GenBank/DDBJ databases">
        <title>Evidence that Capnocytophaga endodontalis is a later homotypic synonym for Capnocytophaga genospecies AHN8471, and request for opinion on proposed recognition of strain AHN8471 as type strain of the species.</title>
        <authorList>
            <person name="Nicholson A.C."/>
            <person name="Hopper C.L."/>
            <person name="Gulvik C.A."/>
            <person name="Mcquiston J.R."/>
            <person name="Lau E.F."/>
        </authorList>
    </citation>
    <scope>NUCLEOTIDE SEQUENCE [LARGE SCALE GENOMIC DNA]</scope>
    <source>
        <strain evidence="2 3">AHN9576</strain>
    </source>
</reference>
<protein>
    <recommendedName>
        <fullName evidence="4">YcxB-like protein domain-containing protein</fullName>
    </recommendedName>
</protein>
<feature type="transmembrane region" description="Helical" evidence="1">
    <location>
        <begin position="34"/>
        <end position="56"/>
    </location>
</feature>
<keyword evidence="3" id="KW-1185">Reference proteome</keyword>
<evidence type="ECO:0008006" key="4">
    <source>
        <dbReference type="Google" id="ProtNLM"/>
    </source>
</evidence>
<feature type="transmembrane region" description="Helical" evidence="1">
    <location>
        <begin position="62"/>
        <end position="81"/>
    </location>
</feature>
<dbReference type="RefSeq" id="WP_203093420.1">
    <property type="nucleotide sequence ID" value="NZ_JAESPH010000004.1"/>
</dbReference>
<keyword evidence="1" id="KW-1133">Transmembrane helix</keyword>
<keyword evidence="1" id="KW-0812">Transmembrane</keyword>
<sequence>MKIFDEISRFLKQDVEITDYNVEERIKMVNKMNIIVTVIVLIMITIFTTLFYFSIIFFNSPIMFAIIIIVTFISFSLPAKIMRKINSFSMSYDFYKREKSMGVQQKKMSYKNTDVYLLKNIDTYTSDNIPTCIVEEYMSEYNYSFKNTVNTTIKFSIKHEFKSVTEGSKYFDKYSEENVLDFINKMRIFAQSNQ</sequence>
<gene>
    <name evidence="2" type="ORF">JNB19_09395</name>
</gene>
<accession>A0ABS1YX25</accession>
<evidence type="ECO:0000313" key="2">
    <source>
        <dbReference type="EMBL" id="MBM0650961.1"/>
    </source>
</evidence>
<dbReference type="Proteomes" id="UP000603506">
    <property type="component" value="Unassembled WGS sequence"/>
</dbReference>
<evidence type="ECO:0000313" key="3">
    <source>
        <dbReference type="Proteomes" id="UP000603506"/>
    </source>
</evidence>
<dbReference type="EMBL" id="JAEUAH010000013">
    <property type="protein sequence ID" value="MBM0650961.1"/>
    <property type="molecule type" value="Genomic_DNA"/>
</dbReference>
<name>A0ABS1YX25_9FLAO</name>